<keyword evidence="7" id="KW-1185">Reference proteome</keyword>
<proteinExistence type="inferred from homology"/>
<keyword evidence="4" id="KW-0418">Kinase</keyword>
<dbReference type="Gene3D" id="3.40.367.20">
    <property type="match status" value="1"/>
</dbReference>
<keyword evidence="4" id="KW-0547">Nucleotide-binding</keyword>
<dbReference type="GO" id="GO:0006096">
    <property type="term" value="P:glycolytic process"/>
    <property type="evidence" value="ECO:0007669"/>
    <property type="project" value="UniProtKB-KW"/>
</dbReference>
<comment type="pathway">
    <text evidence="1">Carbohydrate degradation.</text>
</comment>
<keyword evidence="3 4" id="KW-0324">Glycolysis</keyword>
<dbReference type="InterPro" id="IPR001312">
    <property type="entry name" value="Hexokinase"/>
</dbReference>
<dbReference type="InterPro" id="IPR043129">
    <property type="entry name" value="ATPase_NBD"/>
</dbReference>
<dbReference type="EC" id="2.7.1.-" evidence="4"/>
<dbReference type="InterPro" id="IPR022673">
    <property type="entry name" value="Hexokinase_C"/>
</dbReference>
<dbReference type="PROSITE" id="PS51748">
    <property type="entry name" value="HEXOKINASE_2"/>
    <property type="match status" value="1"/>
</dbReference>
<evidence type="ECO:0000256" key="3">
    <source>
        <dbReference type="ARBA" id="ARBA00023152"/>
    </source>
</evidence>
<reference evidence="6 7" key="1">
    <citation type="journal article" date="2017" name="Nat. Commun.">
        <title>Genome assembly with in vitro proximity ligation data and whole-genome triplication in lettuce.</title>
        <authorList>
            <person name="Reyes-Chin-Wo S."/>
            <person name="Wang Z."/>
            <person name="Yang X."/>
            <person name="Kozik A."/>
            <person name="Arikit S."/>
            <person name="Song C."/>
            <person name="Xia L."/>
            <person name="Froenicke L."/>
            <person name="Lavelle D.O."/>
            <person name="Truco M.J."/>
            <person name="Xia R."/>
            <person name="Zhu S."/>
            <person name="Xu C."/>
            <person name="Xu H."/>
            <person name="Xu X."/>
            <person name="Cox K."/>
            <person name="Korf I."/>
            <person name="Meyers B.C."/>
            <person name="Michelmore R.W."/>
        </authorList>
    </citation>
    <scope>NUCLEOTIDE SEQUENCE [LARGE SCALE GENOMIC DNA]</scope>
    <source>
        <strain evidence="7">cv. Salinas</strain>
        <tissue evidence="6">Seedlings</tissue>
    </source>
</reference>
<dbReference type="EMBL" id="NBSK02000002">
    <property type="protein sequence ID" value="KAJ0221625.1"/>
    <property type="molecule type" value="Genomic_DNA"/>
</dbReference>
<protein>
    <recommendedName>
        <fullName evidence="4">Phosphotransferase</fullName>
        <ecNumber evidence="4">2.7.1.-</ecNumber>
    </recommendedName>
</protein>
<comment type="similarity">
    <text evidence="4">Belongs to the hexokinase family.</text>
</comment>
<keyword evidence="4" id="KW-0808">Transferase</keyword>
<comment type="caution">
    <text evidence="6">The sequence shown here is derived from an EMBL/GenBank/DDBJ whole genome shotgun (WGS) entry which is preliminary data.</text>
</comment>
<sequence>MYLGDIVRRLIHKMSLESNIFGPVSSKLSARFVLSTLLMAAMHEDDTPNLSEVAKILEKTLDINDGPLKVRKLVVKICDVVTRRAARLAAAGIVGILKEIGRDGTAGITSRRVKSGKSGK</sequence>
<dbReference type="Proteomes" id="UP000235145">
    <property type="component" value="Unassembled WGS sequence"/>
</dbReference>
<evidence type="ECO:0000256" key="2">
    <source>
        <dbReference type="ARBA" id="ARBA00005028"/>
    </source>
</evidence>
<evidence type="ECO:0000313" key="7">
    <source>
        <dbReference type="Proteomes" id="UP000235145"/>
    </source>
</evidence>
<evidence type="ECO:0000256" key="1">
    <source>
        <dbReference type="ARBA" id="ARBA00004921"/>
    </source>
</evidence>
<dbReference type="AlphaFoldDB" id="A0A9R1WFK7"/>
<evidence type="ECO:0000256" key="4">
    <source>
        <dbReference type="RuleBase" id="RU362007"/>
    </source>
</evidence>
<dbReference type="GO" id="GO:0004396">
    <property type="term" value="F:hexokinase activity"/>
    <property type="evidence" value="ECO:0007669"/>
    <property type="project" value="UniProtKB-UniRule"/>
</dbReference>
<accession>A0A9R1WFK7</accession>
<dbReference type="PANTHER" id="PTHR19443:SF6">
    <property type="entry name" value="HEXOKINASE-4"/>
    <property type="match status" value="1"/>
</dbReference>
<dbReference type="Pfam" id="PF03727">
    <property type="entry name" value="Hexokinase_2"/>
    <property type="match status" value="1"/>
</dbReference>
<dbReference type="PANTHER" id="PTHR19443">
    <property type="entry name" value="HEXOKINASE"/>
    <property type="match status" value="1"/>
</dbReference>
<organism evidence="6 7">
    <name type="scientific">Lactuca sativa</name>
    <name type="common">Garden lettuce</name>
    <dbReference type="NCBI Taxonomy" id="4236"/>
    <lineage>
        <taxon>Eukaryota</taxon>
        <taxon>Viridiplantae</taxon>
        <taxon>Streptophyta</taxon>
        <taxon>Embryophyta</taxon>
        <taxon>Tracheophyta</taxon>
        <taxon>Spermatophyta</taxon>
        <taxon>Magnoliopsida</taxon>
        <taxon>eudicotyledons</taxon>
        <taxon>Gunneridae</taxon>
        <taxon>Pentapetalae</taxon>
        <taxon>asterids</taxon>
        <taxon>campanulids</taxon>
        <taxon>Asterales</taxon>
        <taxon>Asteraceae</taxon>
        <taxon>Cichorioideae</taxon>
        <taxon>Cichorieae</taxon>
        <taxon>Lactucinae</taxon>
        <taxon>Lactuca</taxon>
    </lineage>
</organism>
<dbReference type="SUPFAM" id="SSF53067">
    <property type="entry name" value="Actin-like ATPase domain"/>
    <property type="match status" value="1"/>
</dbReference>
<comment type="pathway">
    <text evidence="2">Carbohydrate metabolism; hexose metabolism.</text>
</comment>
<dbReference type="GO" id="GO:0001678">
    <property type="term" value="P:intracellular glucose homeostasis"/>
    <property type="evidence" value="ECO:0007669"/>
    <property type="project" value="InterPro"/>
</dbReference>
<gene>
    <name evidence="6" type="ORF">LSAT_V11C200090570</name>
</gene>
<evidence type="ECO:0000313" key="6">
    <source>
        <dbReference type="EMBL" id="KAJ0221625.1"/>
    </source>
</evidence>
<name>A0A9R1WFK7_LACSA</name>
<dbReference type="GO" id="GO:0005524">
    <property type="term" value="F:ATP binding"/>
    <property type="evidence" value="ECO:0007669"/>
    <property type="project" value="UniProtKB-UniRule"/>
</dbReference>
<keyword evidence="4" id="KW-0067">ATP-binding</keyword>
<dbReference type="GO" id="GO:0005536">
    <property type="term" value="F:D-glucose binding"/>
    <property type="evidence" value="ECO:0007669"/>
    <property type="project" value="InterPro"/>
</dbReference>
<evidence type="ECO:0000259" key="5">
    <source>
        <dbReference type="Pfam" id="PF03727"/>
    </source>
</evidence>
<feature type="domain" description="Hexokinase C-terminal" evidence="5">
    <location>
        <begin position="1"/>
        <end position="102"/>
    </location>
</feature>